<accession>A0ABR9J6E3</accession>
<dbReference type="SUPFAM" id="SSF55874">
    <property type="entry name" value="ATPase domain of HSP90 chaperone/DNA topoisomerase II/histidine kinase"/>
    <property type="match status" value="1"/>
</dbReference>
<evidence type="ECO:0000313" key="5">
    <source>
        <dbReference type="Proteomes" id="UP000636579"/>
    </source>
</evidence>
<feature type="region of interest" description="Disordered" evidence="1">
    <location>
        <begin position="269"/>
        <end position="303"/>
    </location>
</feature>
<feature type="compositionally biased region" description="Pro residues" evidence="1">
    <location>
        <begin position="293"/>
        <end position="303"/>
    </location>
</feature>
<keyword evidence="4" id="KW-0418">Kinase</keyword>
<keyword evidence="4" id="KW-0808">Transferase</keyword>
<dbReference type="EMBL" id="JADBEE010000001">
    <property type="protein sequence ID" value="MBE1514166.1"/>
    <property type="molecule type" value="Genomic_DNA"/>
</dbReference>
<dbReference type="Gene3D" id="3.30.565.10">
    <property type="entry name" value="Histidine kinase-like ATPase, C-terminal domain"/>
    <property type="match status" value="1"/>
</dbReference>
<keyword evidence="5" id="KW-1185">Reference proteome</keyword>
<protein>
    <submittedName>
        <fullName evidence="4">Two-component system LytT family sensor kinase</fullName>
        <ecNumber evidence="4">2.7.13.3</ecNumber>
    </submittedName>
</protein>
<evidence type="ECO:0000256" key="1">
    <source>
        <dbReference type="SAM" id="MobiDB-lite"/>
    </source>
</evidence>
<comment type="caution">
    <text evidence="4">The sequence shown here is derived from an EMBL/GenBank/DDBJ whole genome shotgun (WGS) entry which is preliminary data.</text>
</comment>
<dbReference type="PANTHER" id="PTHR34220:SF7">
    <property type="entry name" value="SENSOR HISTIDINE KINASE YPDA"/>
    <property type="match status" value="1"/>
</dbReference>
<dbReference type="Pfam" id="PF02518">
    <property type="entry name" value="HATPase_c"/>
    <property type="match status" value="1"/>
</dbReference>
<gene>
    <name evidence="4" type="ORF">H4W26_000921</name>
</gene>
<name>A0ABR9J6E3_9MICC</name>
<feature type="domain" description="Histidine kinase/HSP90-like ATPase" evidence="2">
    <location>
        <begin position="171"/>
        <end position="270"/>
    </location>
</feature>
<dbReference type="InterPro" id="IPR036890">
    <property type="entry name" value="HATPase_C_sf"/>
</dbReference>
<dbReference type="InterPro" id="IPR003594">
    <property type="entry name" value="HATPase_dom"/>
</dbReference>
<dbReference type="GO" id="GO:0004673">
    <property type="term" value="F:protein histidine kinase activity"/>
    <property type="evidence" value="ECO:0007669"/>
    <property type="project" value="UniProtKB-EC"/>
</dbReference>
<dbReference type="Proteomes" id="UP000636579">
    <property type="component" value="Unassembled WGS sequence"/>
</dbReference>
<feature type="compositionally biased region" description="Low complexity" evidence="1">
    <location>
        <begin position="280"/>
        <end position="292"/>
    </location>
</feature>
<sequence>MNSLAAFAPFVLALALVVGVVGAAVLLYRTHRAEATDDDAGRSRAGESVISPEIRAELSEASVDEAMRRQLVEAELRSLRAQISPHFIYNSLNAIAATIPADPVRARELVLDFADFTRYSLRAEGDFTTLREELAAIERYVLLEKARFGDRIQVKLQIAPEVLGVQIPFLAVQPLVENAVRHGVDSETGSGTVWLRAADAGTHAEISVVDDGQGAEPAAMREVLHGEAGNAHIGVRNVDLRLRQAYGAEAGLVVETAPGEGMRVSMRIPKFQPGQLPPCTSQSPAASETPSTSPTPPPAQDSP</sequence>
<dbReference type="InterPro" id="IPR010559">
    <property type="entry name" value="Sig_transdc_His_kin_internal"/>
</dbReference>
<feature type="domain" description="Signal transduction histidine kinase internal region" evidence="3">
    <location>
        <begin position="74"/>
        <end position="152"/>
    </location>
</feature>
<evidence type="ECO:0000313" key="4">
    <source>
        <dbReference type="EMBL" id="MBE1514166.1"/>
    </source>
</evidence>
<dbReference type="RefSeq" id="WP_318779769.1">
    <property type="nucleotide sequence ID" value="NZ_JADBEE010000001.1"/>
</dbReference>
<dbReference type="PANTHER" id="PTHR34220">
    <property type="entry name" value="SENSOR HISTIDINE KINASE YPDA"/>
    <property type="match status" value="1"/>
</dbReference>
<dbReference type="EC" id="2.7.13.3" evidence="4"/>
<proteinExistence type="predicted"/>
<evidence type="ECO:0000259" key="2">
    <source>
        <dbReference type="Pfam" id="PF02518"/>
    </source>
</evidence>
<evidence type="ECO:0000259" key="3">
    <source>
        <dbReference type="Pfam" id="PF06580"/>
    </source>
</evidence>
<reference evidence="4 5" key="1">
    <citation type="submission" date="2020-10" db="EMBL/GenBank/DDBJ databases">
        <title>Sequencing the genomes of 1000 actinobacteria strains.</title>
        <authorList>
            <person name="Klenk H.-P."/>
        </authorList>
    </citation>
    <scope>NUCLEOTIDE SEQUENCE [LARGE SCALE GENOMIC DNA]</scope>
    <source>
        <strain evidence="4 5">DSM 15474</strain>
    </source>
</reference>
<dbReference type="InterPro" id="IPR050640">
    <property type="entry name" value="Bact_2-comp_sensor_kinase"/>
</dbReference>
<dbReference type="Pfam" id="PF06580">
    <property type="entry name" value="His_kinase"/>
    <property type="match status" value="1"/>
</dbReference>
<organism evidence="4 5">
    <name type="scientific">Nesterenkonia halotolerans</name>
    <dbReference type="NCBI Taxonomy" id="225325"/>
    <lineage>
        <taxon>Bacteria</taxon>
        <taxon>Bacillati</taxon>
        <taxon>Actinomycetota</taxon>
        <taxon>Actinomycetes</taxon>
        <taxon>Micrococcales</taxon>
        <taxon>Micrococcaceae</taxon>
        <taxon>Nesterenkonia</taxon>
    </lineage>
</organism>